<comment type="subcellular location">
    <subcellularLocation>
        <location evidence="1">Cell membrane</location>
        <topology evidence="1">Multi-pass membrane protein</topology>
    </subcellularLocation>
</comment>
<accession>A0A2Z2MHU0</accession>
<dbReference type="Proteomes" id="UP000250125">
    <property type="component" value="Chromosome"/>
</dbReference>
<evidence type="ECO:0000313" key="8">
    <source>
        <dbReference type="EMBL" id="ASJ07929.1"/>
    </source>
</evidence>
<name>A0A2Z2MHU0_9EURY</name>
<keyword evidence="4 7" id="KW-0812">Transmembrane</keyword>
<keyword evidence="2" id="KW-1003">Cell membrane</keyword>
<feature type="transmembrane region" description="Helical" evidence="7">
    <location>
        <begin position="81"/>
        <end position="102"/>
    </location>
</feature>
<dbReference type="GO" id="GO:0005886">
    <property type="term" value="C:plasma membrane"/>
    <property type="evidence" value="ECO:0007669"/>
    <property type="project" value="UniProtKB-SubCell"/>
</dbReference>
<keyword evidence="6 7" id="KW-0472">Membrane</keyword>
<evidence type="ECO:0000256" key="7">
    <source>
        <dbReference type="SAM" id="Phobius"/>
    </source>
</evidence>
<evidence type="ECO:0000256" key="3">
    <source>
        <dbReference type="ARBA" id="ARBA00022679"/>
    </source>
</evidence>
<evidence type="ECO:0000313" key="9">
    <source>
        <dbReference type="Proteomes" id="UP000250125"/>
    </source>
</evidence>
<evidence type="ECO:0000256" key="4">
    <source>
        <dbReference type="ARBA" id="ARBA00022692"/>
    </source>
</evidence>
<dbReference type="OrthoDB" id="100000at2157"/>
<dbReference type="Pfam" id="PF09594">
    <property type="entry name" value="GT87"/>
    <property type="match status" value="1"/>
</dbReference>
<evidence type="ECO:0000256" key="2">
    <source>
        <dbReference type="ARBA" id="ARBA00022475"/>
    </source>
</evidence>
<evidence type="ECO:0008006" key="10">
    <source>
        <dbReference type="Google" id="ProtNLM"/>
    </source>
</evidence>
<evidence type="ECO:0000256" key="1">
    <source>
        <dbReference type="ARBA" id="ARBA00004651"/>
    </source>
</evidence>
<dbReference type="EMBL" id="CP015103">
    <property type="protein sequence ID" value="ASJ07929.1"/>
    <property type="molecule type" value="Genomic_DNA"/>
</dbReference>
<dbReference type="GeneID" id="33316829"/>
<feature type="transmembrane region" description="Helical" evidence="7">
    <location>
        <begin position="224"/>
        <end position="243"/>
    </location>
</feature>
<evidence type="ECO:0000256" key="6">
    <source>
        <dbReference type="ARBA" id="ARBA00023136"/>
    </source>
</evidence>
<sequence>MDGRTKLVAVLGAVTQIILSFLGYHYMDAHVVAVSAFTFARFGVSPYGWCEQAMCSMWYAYPPIPFLLVAPFYKFNLSPLAARFAVKIPALIGSVVLSHAVYRMTGDSRRAVLLTLNPLLLYIGPFRGHFDALAVGLMLESYVELRRGNGLLAGAYAALSTLTKQYAPLILLAVLLTPRTRKSFPKFMAAAIAVGTAISAPFLLENPRGYLEAVLGFHMGRFAMNYGFFGLPLIAGAIRRLFVPIEPPSSVPSEISLLTGIILSLPLFIGALRLYERAWRGELDEENALTGGVVAMLGLSKVVNIQYFALLAVLDVSLLQWVLLTISGMVKGFDLLKSIPPLDQSPVFYWAPEALKLDGTKLDGLSRLAAFLLYIPIALKLKELTERIILGTKRHSGNASRD</sequence>
<evidence type="ECO:0000256" key="5">
    <source>
        <dbReference type="ARBA" id="ARBA00022989"/>
    </source>
</evidence>
<feature type="transmembrane region" description="Helical" evidence="7">
    <location>
        <begin position="150"/>
        <end position="175"/>
    </location>
</feature>
<dbReference type="GO" id="GO:0016758">
    <property type="term" value="F:hexosyltransferase activity"/>
    <property type="evidence" value="ECO:0007669"/>
    <property type="project" value="InterPro"/>
</dbReference>
<keyword evidence="9" id="KW-1185">Reference proteome</keyword>
<dbReference type="InterPro" id="IPR018584">
    <property type="entry name" value="GT87"/>
</dbReference>
<feature type="transmembrane region" description="Helical" evidence="7">
    <location>
        <begin position="255"/>
        <end position="275"/>
    </location>
</feature>
<gene>
    <name evidence="8" type="ORF">A3L11_01285</name>
</gene>
<keyword evidence="3" id="KW-0808">Transferase</keyword>
<dbReference type="AlphaFoldDB" id="A0A2Z2MHU0"/>
<feature type="transmembrane region" description="Helical" evidence="7">
    <location>
        <begin position="7"/>
        <end position="26"/>
    </location>
</feature>
<reference evidence="8 9" key="1">
    <citation type="submission" date="2016-04" db="EMBL/GenBank/DDBJ databases">
        <title>Complete genome sequence of Thermococcus siculi type strain RG-20.</title>
        <authorList>
            <person name="Oger P.M."/>
        </authorList>
    </citation>
    <scope>NUCLEOTIDE SEQUENCE [LARGE SCALE GENOMIC DNA]</scope>
    <source>
        <strain evidence="8 9">RG-20</strain>
    </source>
</reference>
<protein>
    <recommendedName>
        <fullName evidence="10">DUF2029 domain-containing protein</fullName>
    </recommendedName>
</protein>
<feature type="transmembrane region" description="Helical" evidence="7">
    <location>
        <begin position="187"/>
        <end position="204"/>
    </location>
</feature>
<organism evidence="8 9">
    <name type="scientific">Thermococcus siculi</name>
    <dbReference type="NCBI Taxonomy" id="72803"/>
    <lineage>
        <taxon>Archaea</taxon>
        <taxon>Methanobacteriati</taxon>
        <taxon>Methanobacteriota</taxon>
        <taxon>Thermococci</taxon>
        <taxon>Thermococcales</taxon>
        <taxon>Thermococcaceae</taxon>
        <taxon>Thermococcus</taxon>
    </lineage>
</organism>
<proteinExistence type="predicted"/>
<dbReference type="KEGG" id="tsl:A3L11_01285"/>
<keyword evidence="5 7" id="KW-1133">Transmembrane helix</keyword>
<dbReference type="RefSeq" id="WP_088855172.1">
    <property type="nucleotide sequence ID" value="NZ_CP015103.1"/>
</dbReference>